<organism evidence="3 4">
    <name type="scientific">Candidatus Cerribacteria bacterium 'Amazon FNV 2010 28 9'</name>
    <dbReference type="NCBI Taxonomy" id="2081795"/>
    <lineage>
        <taxon>Bacteria</taxon>
        <taxon>Candidatus Cerribacteria</taxon>
    </lineage>
</organism>
<reference evidence="3 4" key="1">
    <citation type="submission" date="2018-02" db="EMBL/GenBank/DDBJ databases">
        <title>Genomic Reconstructions from Amazon Rainforest and Pasture Soil Reveal Novel Insights into the Physiology of Candidate Phyla in Tropical Sites.</title>
        <authorList>
            <person name="Kroeger M.E."/>
            <person name="Delmont T."/>
            <person name="Eren A.M."/>
            <person name="Guo J."/>
            <person name="Meyer K.M."/>
            <person name="Khan K."/>
            <person name="Rodrigues J.L.M."/>
            <person name="Bohannan B.J.M."/>
            <person name="Tringe S."/>
            <person name="Borges C.D."/>
            <person name="Tiedje J."/>
            <person name="Tsai S.M."/>
            <person name="Nusslein K."/>
        </authorList>
    </citation>
    <scope>NUCLEOTIDE SEQUENCE [LARGE SCALE GENOMIC DNA]</scope>
    <source>
        <strain evidence="3">Amazon FNV 2010 28 9</strain>
    </source>
</reference>
<gene>
    <name evidence="3" type="ORF">C5B42_01930</name>
</gene>
<keyword evidence="1" id="KW-0472">Membrane</keyword>
<keyword evidence="1" id="KW-1133">Transmembrane helix</keyword>
<dbReference type="Pfam" id="PF18915">
    <property type="entry name" value="DUF5667"/>
    <property type="match status" value="1"/>
</dbReference>
<dbReference type="Proteomes" id="UP000246104">
    <property type="component" value="Unassembled WGS sequence"/>
</dbReference>
<keyword evidence="1" id="KW-0812">Transmembrane</keyword>
<evidence type="ECO:0000313" key="4">
    <source>
        <dbReference type="Proteomes" id="UP000246104"/>
    </source>
</evidence>
<dbReference type="AlphaFoldDB" id="A0A317JS10"/>
<feature type="domain" description="DUF5667" evidence="2">
    <location>
        <begin position="75"/>
        <end position="168"/>
    </location>
</feature>
<sequence>MHLWTSRGTLWVPFIMIKLQHLVIAAGMFLLALFILAVSFWKLTYVSPLPVDEANTLSHVSVQTRLQQIFTPPYLPDSPLFLSVVLSDRIRLALASPNQKVSEELRLGNDRLWAAQQLVARGRKTLALTTLSKAEKYVMLASGDNAHILNSSHEQLHTQVLNTISNHIDQMIAMKPYFNSAQASTIDALITQMKGLETTR</sequence>
<evidence type="ECO:0000256" key="1">
    <source>
        <dbReference type="SAM" id="Phobius"/>
    </source>
</evidence>
<accession>A0A317JS10</accession>
<dbReference type="EMBL" id="PSRQ01000023">
    <property type="protein sequence ID" value="PWU23767.1"/>
    <property type="molecule type" value="Genomic_DNA"/>
</dbReference>
<protein>
    <recommendedName>
        <fullName evidence="2">DUF5667 domain-containing protein</fullName>
    </recommendedName>
</protein>
<evidence type="ECO:0000313" key="3">
    <source>
        <dbReference type="EMBL" id="PWU23767.1"/>
    </source>
</evidence>
<name>A0A317JS10_9BACT</name>
<evidence type="ECO:0000259" key="2">
    <source>
        <dbReference type="Pfam" id="PF18915"/>
    </source>
</evidence>
<dbReference type="InterPro" id="IPR043725">
    <property type="entry name" value="DUF5667"/>
</dbReference>
<proteinExistence type="predicted"/>
<comment type="caution">
    <text evidence="3">The sequence shown here is derived from an EMBL/GenBank/DDBJ whole genome shotgun (WGS) entry which is preliminary data.</text>
</comment>
<feature type="transmembrane region" description="Helical" evidence="1">
    <location>
        <begin position="21"/>
        <end position="41"/>
    </location>
</feature>